<gene>
    <name evidence="2" type="ORF">K7432_008514</name>
</gene>
<accession>A0ABR2VYF2</accession>
<dbReference type="EMBL" id="JASJQH010007351">
    <property type="protein sequence ID" value="KAK9710283.1"/>
    <property type="molecule type" value="Genomic_DNA"/>
</dbReference>
<reference evidence="2 3" key="1">
    <citation type="submission" date="2023-04" db="EMBL/GenBank/DDBJ databases">
        <title>Genome of Basidiobolus ranarum AG-B5.</title>
        <authorList>
            <person name="Stajich J.E."/>
            <person name="Carter-House D."/>
            <person name="Gryganskyi A."/>
        </authorList>
    </citation>
    <scope>NUCLEOTIDE SEQUENCE [LARGE SCALE GENOMIC DNA]</scope>
    <source>
        <strain evidence="2 3">AG-B5</strain>
    </source>
</reference>
<name>A0ABR2VYF2_9FUNG</name>
<dbReference type="SUPFAM" id="SSF54637">
    <property type="entry name" value="Thioesterase/thiol ester dehydrase-isomerase"/>
    <property type="match status" value="1"/>
</dbReference>
<comment type="caution">
    <text evidence="2">The sequence shown here is derived from an EMBL/GenBank/DDBJ whole genome shotgun (WGS) entry which is preliminary data.</text>
</comment>
<dbReference type="Pfam" id="PF14539">
    <property type="entry name" value="DUF4442"/>
    <property type="match status" value="1"/>
</dbReference>
<evidence type="ECO:0000313" key="3">
    <source>
        <dbReference type="Proteomes" id="UP001479436"/>
    </source>
</evidence>
<dbReference type="Proteomes" id="UP001479436">
    <property type="component" value="Unassembled WGS sequence"/>
</dbReference>
<protein>
    <recommendedName>
        <fullName evidence="4">DUF4442 domain-containing protein</fullName>
    </recommendedName>
</protein>
<dbReference type="Gene3D" id="3.10.129.10">
    <property type="entry name" value="Hotdog Thioesterase"/>
    <property type="match status" value="1"/>
</dbReference>
<feature type="transmembrane region" description="Helical" evidence="1">
    <location>
        <begin position="6"/>
        <end position="29"/>
    </location>
</feature>
<keyword evidence="1" id="KW-1133">Transmembrane helix</keyword>
<organism evidence="2 3">
    <name type="scientific">Basidiobolus ranarum</name>
    <dbReference type="NCBI Taxonomy" id="34480"/>
    <lineage>
        <taxon>Eukaryota</taxon>
        <taxon>Fungi</taxon>
        <taxon>Fungi incertae sedis</taxon>
        <taxon>Zoopagomycota</taxon>
        <taxon>Entomophthoromycotina</taxon>
        <taxon>Basidiobolomycetes</taxon>
        <taxon>Basidiobolales</taxon>
        <taxon>Basidiobolaceae</taxon>
        <taxon>Basidiobolus</taxon>
    </lineage>
</organism>
<keyword evidence="1" id="KW-0812">Transmembrane</keyword>
<keyword evidence="1" id="KW-0472">Membrane</keyword>
<dbReference type="CDD" id="cd03443">
    <property type="entry name" value="PaaI_thioesterase"/>
    <property type="match status" value="1"/>
</dbReference>
<dbReference type="InterPro" id="IPR029069">
    <property type="entry name" value="HotDog_dom_sf"/>
</dbReference>
<keyword evidence="3" id="KW-1185">Reference proteome</keyword>
<sequence length="187" mass="20860">MSFNIIVLASLGTLILAVLPGAIFIYLNLFKLREPLPLWKALGDSPLRICRSWIFVKILGFINPYSRTIPLKILELETGRVVATIEEKNSLRNPFNSVHAAALCLFGETVGGLALFTKLGKKDRGILKGFKVEYFKKARGKLTAEGEFQVERFSGKGEAISMVKIVNDKSEPVANIEFTWSLELKDD</sequence>
<evidence type="ECO:0000256" key="1">
    <source>
        <dbReference type="SAM" id="Phobius"/>
    </source>
</evidence>
<evidence type="ECO:0000313" key="2">
    <source>
        <dbReference type="EMBL" id="KAK9710283.1"/>
    </source>
</evidence>
<proteinExistence type="predicted"/>
<dbReference type="InterPro" id="IPR027961">
    <property type="entry name" value="DUF4442"/>
</dbReference>
<evidence type="ECO:0008006" key="4">
    <source>
        <dbReference type="Google" id="ProtNLM"/>
    </source>
</evidence>